<organism evidence="1 2">
    <name type="scientific">Crucibulum laeve</name>
    <dbReference type="NCBI Taxonomy" id="68775"/>
    <lineage>
        <taxon>Eukaryota</taxon>
        <taxon>Fungi</taxon>
        <taxon>Dikarya</taxon>
        <taxon>Basidiomycota</taxon>
        <taxon>Agaricomycotina</taxon>
        <taxon>Agaricomycetes</taxon>
        <taxon>Agaricomycetidae</taxon>
        <taxon>Agaricales</taxon>
        <taxon>Agaricineae</taxon>
        <taxon>Nidulariaceae</taxon>
        <taxon>Crucibulum</taxon>
    </lineage>
</organism>
<name>A0A5C3LGS9_9AGAR</name>
<protein>
    <submittedName>
        <fullName evidence="1">Uncharacterized protein</fullName>
    </submittedName>
</protein>
<reference evidence="1 2" key="1">
    <citation type="journal article" date="2019" name="Nat. Ecol. Evol.">
        <title>Megaphylogeny resolves global patterns of mushroom evolution.</title>
        <authorList>
            <person name="Varga T."/>
            <person name="Krizsan K."/>
            <person name="Foldi C."/>
            <person name="Dima B."/>
            <person name="Sanchez-Garcia M."/>
            <person name="Sanchez-Ramirez S."/>
            <person name="Szollosi G.J."/>
            <person name="Szarkandi J.G."/>
            <person name="Papp V."/>
            <person name="Albert L."/>
            <person name="Andreopoulos W."/>
            <person name="Angelini C."/>
            <person name="Antonin V."/>
            <person name="Barry K.W."/>
            <person name="Bougher N.L."/>
            <person name="Buchanan P."/>
            <person name="Buyck B."/>
            <person name="Bense V."/>
            <person name="Catcheside P."/>
            <person name="Chovatia M."/>
            <person name="Cooper J."/>
            <person name="Damon W."/>
            <person name="Desjardin D."/>
            <person name="Finy P."/>
            <person name="Geml J."/>
            <person name="Haridas S."/>
            <person name="Hughes K."/>
            <person name="Justo A."/>
            <person name="Karasinski D."/>
            <person name="Kautmanova I."/>
            <person name="Kiss B."/>
            <person name="Kocsube S."/>
            <person name="Kotiranta H."/>
            <person name="LaButti K.M."/>
            <person name="Lechner B.E."/>
            <person name="Liimatainen K."/>
            <person name="Lipzen A."/>
            <person name="Lukacs Z."/>
            <person name="Mihaltcheva S."/>
            <person name="Morgado L.N."/>
            <person name="Niskanen T."/>
            <person name="Noordeloos M.E."/>
            <person name="Ohm R.A."/>
            <person name="Ortiz-Santana B."/>
            <person name="Ovrebo C."/>
            <person name="Racz N."/>
            <person name="Riley R."/>
            <person name="Savchenko A."/>
            <person name="Shiryaev A."/>
            <person name="Soop K."/>
            <person name="Spirin V."/>
            <person name="Szebenyi C."/>
            <person name="Tomsovsky M."/>
            <person name="Tulloss R.E."/>
            <person name="Uehling J."/>
            <person name="Grigoriev I.V."/>
            <person name="Vagvolgyi C."/>
            <person name="Papp T."/>
            <person name="Martin F.M."/>
            <person name="Miettinen O."/>
            <person name="Hibbett D.S."/>
            <person name="Nagy L.G."/>
        </authorList>
    </citation>
    <scope>NUCLEOTIDE SEQUENCE [LARGE SCALE GENOMIC DNA]</scope>
    <source>
        <strain evidence="1 2">CBS 166.37</strain>
    </source>
</reference>
<keyword evidence="2" id="KW-1185">Reference proteome</keyword>
<proteinExistence type="predicted"/>
<gene>
    <name evidence="1" type="ORF">BDQ12DRAFT_693173</name>
</gene>
<dbReference type="EMBL" id="ML213691">
    <property type="protein sequence ID" value="TFK31998.1"/>
    <property type="molecule type" value="Genomic_DNA"/>
</dbReference>
<evidence type="ECO:0000313" key="1">
    <source>
        <dbReference type="EMBL" id="TFK31998.1"/>
    </source>
</evidence>
<sequence length="215" mass="24039">MRRHIEALYRSGEGSRVVIAELWNKRPSQCRKVGFDRVASLMLHPPRHRRCSSSGSSILQRSDILSQVDHHLPTTPSCMLFFIVPSPSQHVPTRMHLAPESWKTRLWKRSAASWCLSRRKRPSTGGVLDVEMLLVNMEALDEVEVLEDGEMLIKVGVLLIEVMLLLGVEVLLDDKKVLANVVLLGRVLVPIEVSEDARCCLSTIIGVAGGRGNIY</sequence>
<accession>A0A5C3LGS9</accession>
<dbReference type="AlphaFoldDB" id="A0A5C3LGS9"/>
<evidence type="ECO:0000313" key="2">
    <source>
        <dbReference type="Proteomes" id="UP000308652"/>
    </source>
</evidence>
<dbReference type="Proteomes" id="UP000308652">
    <property type="component" value="Unassembled WGS sequence"/>
</dbReference>